<dbReference type="Proteomes" id="UP001454036">
    <property type="component" value="Unassembled WGS sequence"/>
</dbReference>
<name>A0AAV3RV23_LITER</name>
<comment type="caution">
    <text evidence="2">The sequence shown here is derived from an EMBL/GenBank/DDBJ whole genome shotgun (WGS) entry which is preliminary data.</text>
</comment>
<organism evidence="2 3">
    <name type="scientific">Lithospermum erythrorhizon</name>
    <name type="common">Purple gromwell</name>
    <name type="synonym">Lithospermum officinale var. erythrorhizon</name>
    <dbReference type="NCBI Taxonomy" id="34254"/>
    <lineage>
        <taxon>Eukaryota</taxon>
        <taxon>Viridiplantae</taxon>
        <taxon>Streptophyta</taxon>
        <taxon>Embryophyta</taxon>
        <taxon>Tracheophyta</taxon>
        <taxon>Spermatophyta</taxon>
        <taxon>Magnoliopsida</taxon>
        <taxon>eudicotyledons</taxon>
        <taxon>Gunneridae</taxon>
        <taxon>Pentapetalae</taxon>
        <taxon>asterids</taxon>
        <taxon>lamiids</taxon>
        <taxon>Boraginales</taxon>
        <taxon>Boraginaceae</taxon>
        <taxon>Boraginoideae</taxon>
        <taxon>Lithospermeae</taxon>
        <taxon>Lithospermum</taxon>
    </lineage>
</organism>
<protein>
    <submittedName>
        <fullName evidence="2">Uncharacterized protein</fullName>
    </submittedName>
</protein>
<dbReference type="EMBL" id="BAABME010011790">
    <property type="protein sequence ID" value="GAA0184294.1"/>
    <property type="molecule type" value="Genomic_DNA"/>
</dbReference>
<evidence type="ECO:0000313" key="2">
    <source>
        <dbReference type="EMBL" id="GAA0184294.1"/>
    </source>
</evidence>
<accession>A0AAV3RV23</accession>
<reference evidence="2 3" key="1">
    <citation type="submission" date="2024-01" db="EMBL/GenBank/DDBJ databases">
        <title>The complete chloroplast genome sequence of Lithospermum erythrorhizon: insights into the phylogenetic relationship among Boraginaceae species and the maternal lineages of purple gromwells.</title>
        <authorList>
            <person name="Okada T."/>
            <person name="Watanabe K."/>
        </authorList>
    </citation>
    <scope>NUCLEOTIDE SEQUENCE [LARGE SCALE GENOMIC DNA]</scope>
</reference>
<dbReference type="AlphaFoldDB" id="A0AAV3RV23"/>
<evidence type="ECO:0000313" key="3">
    <source>
        <dbReference type="Proteomes" id="UP001454036"/>
    </source>
</evidence>
<proteinExistence type="predicted"/>
<gene>
    <name evidence="2" type="ORF">LIER_31582</name>
</gene>
<evidence type="ECO:0000256" key="1">
    <source>
        <dbReference type="SAM" id="MobiDB-lite"/>
    </source>
</evidence>
<sequence>MLVSSWKGGPISLERREGMLPWLKLLAPPRRPSDSRRRSSVWRMLRVNTRRRYGLLLRTSKCLQSLRVLFLRLWRVSRSLLNSSTFWGLMLLMELIALSGNVNLDASSEDKKDEEAAPPSSDVVPKA</sequence>
<feature type="region of interest" description="Disordered" evidence="1">
    <location>
        <begin position="107"/>
        <end position="127"/>
    </location>
</feature>
<keyword evidence="3" id="KW-1185">Reference proteome</keyword>